<accession>A0A0K0FTC4</accession>
<evidence type="ECO:0000256" key="1">
    <source>
        <dbReference type="SAM" id="MobiDB-lite"/>
    </source>
</evidence>
<feature type="compositionally biased region" description="Polar residues" evidence="1">
    <location>
        <begin position="33"/>
        <end position="43"/>
    </location>
</feature>
<keyword evidence="2" id="KW-1185">Reference proteome</keyword>
<dbReference type="WBParaSite" id="SVE_1517500.1">
    <property type="protein sequence ID" value="SVE_1517500.1"/>
    <property type="gene ID" value="SVE_1517500"/>
</dbReference>
<protein>
    <submittedName>
        <fullName evidence="3">Ribosome biogenesis protein NOP53</fullName>
    </submittedName>
</protein>
<name>A0A0K0FTC4_STRVS</name>
<dbReference type="AlphaFoldDB" id="A0A0K0FTC4"/>
<sequence length="159" mass="18556">MKTNPLPGDPGGGSNPEPFQINNRRKKRKQMGPNESNDGNLSSKIIDDMMTNNDDNNINVGCNSKTYAEMLMVNTDNKNFKKSKRNLANSKFRKLMKEKSITENPRNKPKIKKVKNYFVTEKKDVNRGITFDMGPKERWSRFEKYKGRKLKVFRHEVRK</sequence>
<proteinExistence type="predicted"/>
<dbReference type="Proteomes" id="UP000035680">
    <property type="component" value="Unassembled WGS sequence"/>
</dbReference>
<evidence type="ECO:0000313" key="3">
    <source>
        <dbReference type="WBParaSite" id="SVE_1517500.1"/>
    </source>
</evidence>
<reference evidence="2" key="1">
    <citation type="submission" date="2014-07" db="EMBL/GenBank/DDBJ databases">
        <authorList>
            <person name="Martin A.A"/>
            <person name="De Silva N."/>
        </authorList>
    </citation>
    <scope>NUCLEOTIDE SEQUENCE</scope>
</reference>
<evidence type="ECO:0000313" key="2">
    <source>
        <dbReference type="Proteomes" id="UP000035680"/>
    </source>
</evidence>
<reference evidence="3" key="2">
    <citation type="submission" date="2015-08" db="UniProtKB">
        <authorList>
            <consortium name="WormBaseParasite"/>
        </authorList>
    </citation>
    <scope>IDENTIFICATION</scope>
</reference>
<feature type="region of interest" description="Disordered" evidence="1">
    <location>
        <begin position="1"/>
        <end position="52"/>
    </location>
</feature>
<organism evidence="2 3">
    <name type="scientific">Strongyloides venezuelensis</name>
    <name type="common">Threadworm</name>
    <dbReference type="NCBI Taxonomy" id="75913"/>
    <lineage>
        <taxon>Eukaryota</taxon>
        <taxon>Metazoa</taxon>
        <taxon>Ecdysozoa</taxon>
        <taxon>Nematoda</taxon>
        <taxon>Chromadorea</taxon>
        <taxon>Rhabditida</taxon>
        <taxon>Tylenchina</taxon>
        <taxon>Panagrolaimomorpha</taxon>
        <taxon>Strongyloidoidea</taxon>
        <taxon>Strongyloididae</taxon>
        <taxon>Strongyloides</taxon>
    </lineage>
</organism>